<dbReference type="NCBIfam" id="TIGR04131">
    <property type="entry name" value="Bac_Flav_CTERM"/>
    <property type="match status" value="1"/>
</dbReference>
<dbReference type="SUPFAM" id="SSF82171">
    <property type="entry name" value="DPP6 N-terminal domain-like"/>
    <property type="match status" value="1"/>
</dbReference>
<evidence type="ECO:0000313" key="3">
    <source>
        <dbReference type="Proteomes" id="UP001230915"/>
    </source>
</evidence>
<dbReference type="SUPFAM" id="SSF49299">
    <property type="entry name" value="PKD domain"/>
    <property type="match status" value="1"/>
</dbReference>
<protein>
    <submittedName>
        <fullName evidence="2">T9SS type B sorting domain-containing protein</fullName>
    </submittedName>
</protein>
<dbReference type="Pfam" id="PF18911">
    <property type="entry name" value="PKD_4"/>
    <property type="match status" value="1"/>
</dbReference>
<dbReference type="InterPro" id="IPR035986">
    <property type="entry name" value="PKD_dom_sf"/>
</dbReference>
<evidence type="ECO:0000313" key="2">
    <source>
        <dbReference type="EMBL" id="MDQ7917159.1"/>
    </source>
</evidence>
<proteinExistence type="predicted"/>
<dbReference type="RefSeq" id="WP_308863872.1">
    <property type="nucleotide sequence ID" value="NZ_JAVHUL010000012.1"/>
</dbReference>
<dbReference type="PROSITE" id="PS50093">
    <property type="entry name" value="PKD"/>
    <property type="match status" value="1"/>
</dbReference>
<accession>A0ABU1A0M8</accession>
<evidence type="ECO:0000259" key="1">
    <source>
        <dbReference type="PROSITE" id="PS50093"/>
    </source>
</evidence>
<dbReference type="InterPro" id="IPR013783">
    <property type="entry name" value="Ig-like_fold"/>
</dbReference>
<sequence length="965" mass="106513">MRVSIVFLAFFFTTIAFGQHEGDYWFFGQEAGVHFNEGEPEVLLNGALSTQEGCAAISTPDTGELLFYTDGSTVYNKNNEVMLNGTGLNGDASTTQAAVIVPKPGSNSMYYIFTADDVGGPDGLQYSEVDMDLDGGLGGITSFKNVMLQTPISEKLTAVKNVNTNSFWVMTHAMENNKFYAFEVTAQGIATTPVTSTVGPIFTGSDNNYGGGYMKFSPNGKKIALANLRQQLLFDFDANTGIVSNAIILWDISNEDNDEMSYGFEFSPNSKVLYFGVVSLAILQYNLEAGTAQDIINSKQEIPYFVSLGMQLASNGKIYINSGTHLNVINSPNNVGIDCDFQENAVDLQGRFSGIGLPNFVQSFFEINTFTYINTCFGQATSFSLADELSDVESINWNFDDPASGVNNTSAEENPTHVFSAPGIYNVVVEITINGNTTSYSNSATIYEQPEANPVDDMLACDDDNDGFYNFDLTTQTPVILNGQDPNIFSVEYYSSQENFDSGIPIVTPVNFQNDTAFTTQTIFVKVKNSLNTDCEASSSFSIEVFETPIVNPNPPRLTTCSDPSISTQNDFFAEFDLTGEEENLLDGQSPTSFIFHYYTDAALSDEIGSPGNYENTTSPQTIYVSIENSENTNCMKQTSFELEVFESPIASPDITLQACGLGDGSAEFDTSNLENEILNGQTGFSLSYLNADGDTLSSLPNPFVSESQTLIVLIKNPQHPACFAETTLHLIVRENPELTLPSSAFICNDTPIELTADPGYDSYVWSTGETSQTIMVSETGDYEVTATTNYDDFICETSKTVHVSVSGKAEIITIEIQDWTAQNNSITVEVNGEGDYLYSLDDVQYQESNQFFNLEYSKDYTVYVKDKNGCGIATQAVYLLYYPKFLTPNHDGINDTWQIFNSHREPELNIYIFDRFGKLLTKINPRSRGWDGTYHGKAMPSNDYWFLMERKNGKRYTGHFTLKR</sequence>
<organism evidence="2 3">
    <name type="scientific">Mesonia profundi</name>
    <dbReference type="NCBI Taxonomy" id="3070998"/>
    <lineage>
        <taxon>Bacteria</taxon>
        <taxon>Pseudomonadati</taxon>
        <taxon>Bacteroidota</taxon>
        <taxon>Flavobacteriia</taxon>
        <taxon>Flavobacteriales</taxon>
        <taxon>Flavobacteriaceae</taxon>
        <taxon>Mesonia</taxon>
    </lineage>
</organism>
<dbReference type="CDD" id="cd00146">
    <property type="entry name" value="PKD"/>
    <property type="match status" value="1"/>
</dbReference>
<reference evidence="2 3" key="1">
    <citation type="submission" date="2023-08" db="EMBL/GenBank/DDBJ databases">
        <title>Mesonia sp. MT50, isolated from deep-sea sediment of the Mariana Trench.</title>
        <authorList>
            <person name="Fu H."/>
        </authorList>
    </citation>
    <scope>NUCLEOTIDE SEQUENCE [LARGE SCALE GENOMIC DNA]</scope>
    <source>
        <strain evidence="2 3">MT50</strain>
    </source>
</reference>
<comment type="caution">
    <text evidence="2">The sequence shown here is derived from an EMBL/GenBank/DDBJ whole genome shotgun (WGS) entry which is preliminary data.</text>
</comment>
<dbReference type="EMBL" id="JAVHUL010000012">
    <property type="protein sequence ID" value="MDQ7917159.1"/>
    <property type="molecule type" value="Genomic_DNA"/>
</dbReference>
<keyword evidence="3" id="KW-1185">Reference proteome</keyword>
<dbReference type="InterPro" id="IPR026341">
    <property type="entry name" value="T9SS_type_B"/>
</dbReference>
<feature type="domain" description="PKD" evidence="1">
    <location>
        <begin position="394"/>
        <end position="446"/>
    </location>
</feature>
<name>A0ABU1A0M8_9FLAO</name>
<dbReference type="Gene3D" id="2.60.40.10">
    <property type="entry name" value="Immunoglobulins"/>
    <property type="match status" value="1"/>
</dbReference>
<dbReference type="Pfam" id="PF13585">
    <property type="entry name" value="CHU_C"/>
    <property type="match status" value="1"/>
</dbReference>
<dbReference type="InterPro" id="IPR000601">
    <property type="entry name" value="PKD_dom"/>
</dbReference>
<gene>
    <name evidence="2" type="ORF">RBU60_06190</name>
</gene>
<dbReference type="Proteomes" id="UP001230915">
    <property type="component" value="Unassembled WGS sequence"/>
</dbReference>